<dbReference type="EMBL" id="CH916366">
    <property type="protein sequence ID" value="EDV97738.1"/>
    <property type="molecule type" value="Genomic_DNA"/>
</dbReference>
<comment type="subunit">
    <text evidence="1">Interacts with PEX19.</text>
</comment>
<dbReference type="GO" id="GO:0045046">
    <property type="term" value="P:protein import into peroxisome membrane"/>
    <property type="evidence" value="ECO:0007669"/>
    <property type="project" value="TreeGrafter"/>
</dbReference>
<dbReference type="eggNOG" id="KOG4444">
    <property type="taxonomic scope" value="Eukaryota"/>
</dbReference>
<dbReference type="PANTHER" id="PTHR28080:SF1">
    <property type="entry name" value="PEROXISOMAL BIOGENESIS FACTOR 3"/>
    <property type="match status" value="1"/>
</dbReference>
<evidence type="ECO:0000313" key="7">
    <source>
        <dbReference type="Proteomes" id="UP000001070"/>
    </source>
</evidence>
<evidence type="ECO:0000256" key="2">
    <source>
        <dbReference type="ARBA" id="ARBA00014294"/>
    </source>
</evidence>
<name>B4IZG3_DROGR</name>
<dbReference type="GO" id="GO:0030674">
    <property type="term" value="F:protein-macromolecule adaptor activity"/>
    <property type="evidence" value="ECO:0007669"/>
    <property type="project" value="TreeGrafter"/>
</dbReference>
<dbReference type="PhylomeDB" id="B4IZG3"/>
<dbReference type="FunCoup" id="B4IZG3">
    <property type="interactions" value="2160"/>
</dbReference>
<reference evidence="6 7" key="1">
    <citation type="journal article" date="2007" name="Nature">
        <title>Evolution of genes and genomes on the Drosophila phylogeny.</title>
        <authorList>
            <consortium name="Drosophila 12 Genomes Consortium"/>
            <person name="Clark A.G."/>
            <person name="Eisen M.B."/>
            <person name="Smith D.R."/>
            <person name="Bergman C.M."/>
            <person name="Oliver B."/>
            <person name="Markow T.A."/>
            <person name="Kaufman T.C."/>
            <person name="Kellis M."/>
            <person name="Gelbart W."/>
            <person name="Iyer V.N."/>
            <person name="Pollard D.A."/>
            <person name="Sackton T.B."/>
            <person name="Larracuente A.M."/>
            <person name="Singh N.D."/>
            <person name="Abad J.P."/>
            <person name="Abt D.N."/>
            <person name="Adryan B."/>
            <person name="Aguade M."/>
            <person name="Akashi H."/>
            <person name="Anderson W.W."/>
            <person name="Aquadro C.F."/>
            <person name="Ardell D.H."/>
            <person name="Arguello R."/>
            <person name="Artieri C.G."/>
            <person name="Barbash D.A."/>
            <person name="Barker D."/>
            <person name="Barsanti P."/>
            <person name="Batterham P."/>
            <person name="Batzoglou S."/>
            <person name="Begun D."/>
            <person name="Bhutkar A."/>
            <person name="Blanco E."/>
            <person name="Bosak S.A."/>
            <person name="Bradley R.K."/>
            <person name="Brand A.D."/>
            <person name="Brent M.R."/>
            <person name="Brooks A.N."/>
            <person name="Brown R.H."/>
            <person name="Butlin R.K."/>
            <person name="Caggese C."/>
            <person name="Calvi B.R."/>
            <person name="Bernardo de Carvalho A."/>
            <person name="Caspi A."/>
            <person name="Castrezana S."/>
            <person name="Celniker S.E."/>
            <person name="Chang J.L."/>
            <person name="Chapple C."/>
            <person name="Chatterji S."/>
            <person name="Chinwalla A."/>
            <person name="Civetta A."/>
            <person name="Clifton S.W."/>
            <person name="Comeron J.M."/>
            <person name="Costello J.C."/>
            <person name="Coyne J.A."/>
            <person name="Daub J."/>
            <person name="David R.G."/>
            <person name="Delcher A.L."/>
            <person name="Delehaunty K."/>
            <person name="Do C.B."/>
            <person name="Ebling H."/>
            <person name="Edwards K."/>
            <person name="Eickbush T."/>
            <person name="Evans J.D."/>
            <person name="Filipski A."/>
            <person name="Findeiss S."/>
            <person name="Freyhult E."/>
            <person name="Fulton L."/>
            <person name="Fulton R."/>
            <person name="Garcia A.C."/>
            <person name="Gardiner A."/>
            <person name="Garfield D.A."/>
            <person name="Garvin B.E."/>
            <person name="Gibson G."/>
            <person name="Gilbert D."/>
            <person name="Gnerre S."/>
            <person name="Godfrey J."/>
            <person name="Good R."/>
            <person name="Gotea V."/>
            <person name="Gravely B."/>
            <person name="Greenberg A.J."/>
            <person name="Griffiths-Jones S."/>
            <person name="Gross S."/>
            <person name="Guigo R."/>
            <person name="Gustafson E.A."/>
            <person name="Haerty W."/>
            <person name="Hahn M.W."/>
            <person name="Halligan D.L."/>
            <person name="Halpern A.L."/>
            <person name="Halter G.M."/>
            <person name="Han M.V."/>
            <person name="Heger A."/>
            <person name="Hillier L."/>
            <person name="Hinrichs A.S."/>
            <person name="Holmes I."/>
            <person name="Hoskins R.A."/>
            <person name="Hubisz M.J."/>
            <person name="Hultmark D."/>
            <person name="Huntley M.A."/>
            <person name="Jaffe D.B."/>
            <person name="Jagadeeshan S."/>
            <person name="Jeck W.R."/>
            <person name="Johnson J."/>
            <person name="Jones C.D."/>
            <person name="Jordan W.C."/>
            <person name="Karpen G.H."/>
            <person name="Kataoka E."/>
            <person name="Keightley P.D."/>
            <person name="Kheradpour P."/>
            <person name="Kirkness E.F."/>
            <person name="Koerich L.B."/>
            <person name="Kristiansen K."/>
            <person name="Kudrna D."/>
            <person name="Kulathinal R.J."/>
            <person name="Kumar S."/>
            <person name="Kwok R."/>
            <person name="Lander E."/>
            <person name="Langley C.H."/>
            <person name="Lapoint R."/>
            <person name="Lazzaro B.P."/>
            <person name="Lee S.J."/>
            <person name="Levesque L."/>
            <person name="Li R."/>
            <person name="Lin C.F."/>
            <person name="Lin M.F."/>
            <person name="Lindblad-Toh K."/>
            <person name="Llopart A."/>
            <person name="Long M."/>
            <person name="Low L."/>
            <person name="Lozovsky E."/>
            <person name="Lu J."/>
            <person name="Luo M."/>
            <person name="Machado C.A."/>
            <person name="Makalowski W."/>
            <person name="Marzo M."/>
            <person name="Matsuda M."/>
            <person name="Matzkin L."/>
            <person name="McAllister B."/>
            <person name="McBride C.S."/>
            <person name="McKernan B."/>
            <person name="McKernan K."/>
            <person name="Mendez-Lago M."/>
            <person name="Minx P."/>
            <person name="Mollenhauer M.U."/>
            <person name="Montooth K."/>
            <person name="Mount S.M."/>
            <person name="Mu X."/>
            <person name="Myers E."/>
            <person name="Negre B."/>
            <person name="Newfeld S."/>
            <person name="Nielsen R."/>
            <person name="Noor M.A."/>
            <person name="O'Grady P."/>
            <person name="Pachter L."/>
            <person name="Papaceit M."/>
            <person name="Parisi M.J."/>
            <person name="Parisi M."/>
            <person name="Parts L."/>
            <person name="Pedersen J.S."/>
            <person name="Pesole G."/>
            <person name="Phillippy A.M."/>
            <person name="Ponting C.P."/>
            <person name="Pop M."/>
            <person name="Porcelli D."/>
            <person name="Powell J.R."/>
            <person name="Prohaska S."/>
            <person name="Pruitt K."/>
            <person name="Puig M."/>
            <person name="Quesneville H."/>
            <person name="Ram K.R."/>
            <person name="Rand D."/>
            <person name="Rasmussen M.D."/>
            <person name="Reed L.K."/>
            <person name="Reenan R."/>
            <person name="Reily A."/>
            <person name="Remington K.A."/>
            <person name="Rieger T.T."/>
            <person name="Ritchie M.G."/>
            <person name="Robin C."/>
            <person name="Rogers Y.H."/>
            <person name="Rohde C."/>
            <person name="Rozas J."/>
            <person name="Rubenfield M.J."/>
            <person name="Ruiz A."/>
            <person name="Russo S."/>
            <person name="Salzberg S.L."/>
            <person name="Sanchez-Gracia A."/>
            <person name="Saranga D.J."/>
            <person name="Sato H."/>
            <person name="Schaeffer S.W."/>
            <person name="Schatz M.C."/>
            <person name="Schlenke T."/>
            <person name="Schwartz R."/>
            <person name="Segarra C."/>
            <person name="Singh R.S."/>
            <person name="Sirot L."/>
            <person name="Sirota M."/>
            <person name="Sisneros N.B."/>
            <person name="Smith C.D."/>
            <person name="Smith T.F."/>
            <person name="Spieth J."/>
            <person name="Stage D.E."/>
            <person name="Stark A."/>
            <person name="Stephan W."/>
            <person name="Strausberg R.L."/>
            <person name="Strempel S."/>
            <person name="Sturgill D."/>
            <person name="Sutton G."/>
            <person name="Sutton G.G."/>
            <person name="Tao W."/>
            <person name="Teichmann S."/>
            <person name="Tobari Y.N."/>
            <person name="Tomimura Y."/>
            <person name="Tsolas J.M."/>
            <person name="Valente V.L."/>
            <person name="Venter E."/>
            <person name="Venter J.C."/>
            <person name="Vicario S."/>
            <person name="Vieira F.G."/>
            <person name="Vilella A.J."/>
            <person name="Villasante A."/>
            <person name="Walenz B."/>
            <person name="Wang J."/>
            <person name="Wasserman M."/>
            <person name="Watts T."/>
            <person name="Wilson D."/>
            <person name="Wilson R.K."/>
            <person name="Wing R.A."/>
            <person name="Wolfner M.F."/>
            <person name="Wong A."/>
            <person name="Wong G.K."/>
            <person name="Wu C.I."/>
            <person name="Wu G."/>
            <person name="Yamamoto D."/>
            <person name="Yang H.P."/>
            <person name="Yang S.P."/>
            <person name="Yorke J.A."/>
            <person name="Yoshida K."/>
            <person name="Zdobnov E."/>
            <person name="Zhang P."/>
            <person name="Zhang Y."/>
            <person name="Zimin A.V."/>
            <person name="Baldwin J."/>
            <person name="Abdouelleil A."/>
            <person name="Abdulkadir J."/>
            <person name="Abebe A."/>
            <person name="Abera B."/>
            <person name="Abreu J."/>
            <person name="Acer S.C."/>
            <person name="Aftuck L."/>
            <person name="Alexander A."/>
            <person name="An P."/>
            <person name="Anderson E."/>
            <person name="Anderson S."/>
            <person name="Arachi H."/>
            <person name="Azer M."/>
            <person name="Bachantsang P."/>
            <person name="Barry A."/>
            <person name="Bayul T."/>
            <person name="Berlin A."/>
            <person name="Bessette D."/>
            <person name="Bloom T."/>
            <person name="Blye J."/>
            <person name="Boguslavskiy L."/>
            <person name="Bonnet C."/>
            <person name="Boukhgalter B."/>
            <person name="Bourzgui I."/>
            <person name="Brown A."/>
            <person name="Cahill P."/>
            <person name="Channer S."/>
            <person name="Cheshatsang Y."/>
            <person name="Chuda L."/>
            <person name="Citroen M."/>
            <person name="Collymore A."/>
            <person name="Cooke P."/>
            <person name="Costello M."/>
            <person name="D'Aco K."/>
            <person name="Daza R."/>
            <person name="De Haan G."/>
            <person name="DeGray S."/>
            <person name="DeMaso C."/>
            <person name="Dhargay N."/>
            <person name="Dooley K."/>
            <person name="Dooley E."/>
            <person name="Doricent M."/>
            <person name="Dorje P."/>
            <person name="Dorjee K."/>
            <person name="Dupes A."/>
            <person name="Elong R."/>
            <person name="Falk J."/>
            <person name="Farina A."/>
            <person name="Faro S."/>
            <person name="Ferguson D."/>
            <person name="Fisher S."/>
            <person name="Foley C.D."/>
            <person name="Franke A."/>
            <person name="Friedrich D."/>
            <person name="Gadbois L."/>
            <person name="Gearin G."/>
            <person name="Gearin C.R."/>
            <person name="Giannoukos G."/>
            <person name="Goode T."/>
            <person name="Graham J."/>
            <person name="Grandbois E."/>
            <person name="Grewal S."/>
            <person name="Gyaltsen K."/>
            <person name="Hafez N."/>
            <person name="Hagos B."/>
            <person name="Hall J."/>
            <person name="Henson C."/>
            <person name="Hollinger A."/>
            <person name="Honan T."/>
            <person name="Huard M.D."/>
            <person name="Hughes L."/>
            <person name="Hurhula B."/>
            <person name="Husby M.E."/>
            <person name="Kamat A."/>
            <person name="Kanga B."/>
            <person name="Kashin S."/>
            <person name="Khazanovich D."/>
            <person name="Kisner P."/>
            <person name="Lance K."/>
            <person name="Lara M."/>
            <person name="Lee W."/>
            <person name="Lennon N."/>
            <person name="Letendre F."/>
            <person name="LeVine R."/>
            <person name="Lipovsky A."/>
            <person name="Liu X."/>
            <person name="Liu J."/>
            <person name="Liu S."/>
            <person name="Lokyitsang T."/>
            <person name="Lokyitsang Y."/>
            <person name="Lubonja R."/>
            <person name="Lui A."/>
            <person name="MacDonald P."/>
            <person name="Magnisalis V."/>
            <person name="Maru K."/>
            <person name="Matthews C."/>
            <person name="McCusker W."/>
            <person name="McDonough S."/>
            <person name="Mehta T."/>
            <person name="Meldrim J."/>
            <person name="Meneus L."/>
            <person name="Mihai O."/>
            <person name="Mihalev A."/>
            <person name="Mihova T."/>
            <person name="Mittelman R."/>
            <person name="Mlenga V."/>
            <person name="Montmayeur A."/>
            <person name="Mulrain L."/>
            <person name="Navidi A."/>
            <person name="Naylor J."/>
            <person name="Negash T."/>
            <person name="Nguyen T."/>
            <person name="Nguyen N."/>
            <person name="Nicol R."/>
            <person name="Norbu C."/>
            <person name="Norbu N."/>
            <person name="Novod N."/>
            <person name="O'Neill B."/>
            <person name="Osman S."/>
            <person name="Markiewicz E."/>
            <person name="Oyono O.L."/>
            <person name="Patti C."/>
            <person name="Phunkhang P."/>
            <person name="Pierre F."/>
            <person name="Priest M."/>
            <person name="Raghuraman S."/>
            <person name="Rege F."/>
            <person name="Reyes R."/>
            <person name="Rise C."/>
            <person name="Rogov P."/>
            <person name="Ross K."/>
            <person name="Ryan E."/>
            <person name="Settipalli S."/>
            <person name="Shea T."/>
            <person name="Sherpa N."/>
            <person name="Shi L."/>
            <person name="Shih D."/>
            <person name="Sparrow T."/>
            <person name="Spaulding J."/>
            <person name="Stalker J."/>
            <person name="Stange-Thomann N."/>
            <person name="Stavropoulos S."/>
            <person name="Stone C."/>
            <person name="Strader C."/>
            <person name="Tesfaye S."/>
            <person name="Thomson T."/>
            <person name="Thoulutsang Y."/>
            <person name="Thoulutsang D."/>
            <person name="Topham K."/>
            <person name="Topping I."/>
            <person name="Tsamla T."/>
            <person name="Vassiliev H."/>
            <person name="Vo A."/>
            <person name="Wangchuk T."/>
            <person name="Wangdi T."/>
            <person name="Weiand M."/>
            <person name="Wilkinson J."/>
            <person name="Wilson A."/>
            <person name="Yadav S."/>
            <person name="Young G."/>
            <person name="Yu Q."/>
            <person name="Zembek L."/>
            <person name="Zhong D."/>
            <person name="Zimmer A."/>
            <person name="Zwirko Z."/>
            <person name="Jaffe D.B."/>
            <person name="Alvarez P."/>
            <person name="Brockman W."/>
            <person name="Butler J."/>
            <person name="Chin C."/>
            <person name="Gnerre S."/>
            <person name="Grabherr M."/>
            <person name="Kleber M."/>
            <person name="Mauceli E."/>
            <person name="MacCallum I."/>
        </authorList>
    </citation>
    <scope>NUCLEOTIDE SEQUENCE [LARGE SCALE GENOMIC DNA]</scope>
    <source>
        <strain evidence="7">Tucson 15287-2541.00</strain>
    </source>
</reference>
<evidence type="ECO:0000256" key="1">
    <source>
        <dbReference type="ARBA" id="ARBA00011494"/>
    </source>
</evidence>
<dbReference type="GO" id="GO:0005778">
    <property type="term" value="C:peroxisomal membrane"/>
    <property type="evidence" value="ECO:0007669"/>
    <property type="project" value="InterPro"/>
</dbReference>
<dbReference type="HOGENOM" id="CLU_041367_2_0_1"/>
<dbReference type="STRING" id="7222.B4IZG3"/>
<evidence type="ECO:0000313" key="6">
    <source>
        <dbReference type="EMBL" id="EDV97738.1"/>
    </source>
</evidence>
<evidence type="ECO:0000256" key="4">
    <source>
        <dbReference type="ARBA" id="ARBA00025338"/>
    </source>
</evidence>
<keyword evidence="7" id="KW-1185">Reference proteome</keyword>
<dbReference type="AlphaFoldDB" id="B4IZG3"/>
<keyword evidence="3" id="KW-0962">Peroxisome biogenesis</keyword>
<dbReference type="Proteomes" id="UP000001070">
    <property type="component" value="Unassembled WGS sequence"/>
</dbReference>
<dbReference type="PANTHER" id="PTHR28080">
    <property type="entry name" value="PEROXISOMAL BIOGENESIS FACTOR 3"/>
    <property type="match status" value="1"/>
</dbReference>
<comment type="function">
    <text evidence="4">Involved in peroxisome biosynthesis and integrity. Assembles membrane vesicles before the matrix proteins are translocated. As a docking factor for PEX19, is necessary for the import of peroxisomal membrane proteins in the peroxisomes.</text>
</comment>
<accession>B4IZG3</accession>
<dbReference type="KEGG" id="dgr:6557391"/>
<gene>
    <name evidence="6" type="primary">Dgri\GH14525</name>
    <name evidence="6" type="ORF">Dgri_GH14525</name>
</gene>
<dbReference type="GO" id="GO:0030497">
    <property type="term" value="P:fatty acid elongation"/>
    <property type="evidence" value="ECO:0007669"/>
    <property type="project" value="EnsemblMetazoa"/>
</dbReference>
<dbReference type="GO" id="GO:0005783">
    <property type="term" value="C:endoplasmic reticulum"/>
    <property type="evidence" value="ECO:0007669"/>
    <property type="project" value="EnsemblMetazoa"/>
</dbReference>
<dbReference type="InParanoid" id="B4IZG3"/>
<dbReference type="OMA" id="HRGWKDL"/>
<protein>
    <recommendedName>
        <fullName evidence="2">Peroxisomal biogenesis factor 3</fullName>
    </recommendedName>
    <alternativeName>
        <fullName evidence="5">Peroxisomal assembly protein PEX3</fullName>
    </alternativeName>
</protein>
<dbReference type="InterPro" id="IPR006966">
    <property type="entry name" value="Peroxin-3"/>
</dbReference>
<dbReference type="OrthoDB" id="45930at2759"/>
<proteinExistence type="predicted"/>
<dbReference type="GO" id="GO:2000304">
    <property type="term" value="P:positive regulation of ceramide biosynthetic process"/>
    <property type="evidence" value="ECO:0007669"/>
    <property type="project" value="EnsemblMetazoa"/>
</dbReference>
<organism evidence="7">
    <name type="scientific">Drosophila grimshawi</name>
    <name type="common">Hawaiian fruit fly</name>
    <name type="synonym">Idiomyia grimshawi</name>
    <dbReference type="NCBI Taxonomy" id="7222"/>
    <lineage>
        <taxon>Eukaryota</taxon>
        <taxon>Metazoa</taxon>
        <taxon>Ecdysozoa</taxon>
        <taxon>Arthropoda</taxon>
        <taxon>Hexapoda</taxon>
        <taxon>Insecta</taxon>
        <taxon>Pterygota</taxon>
        <taxon>Neoptera</taxon>
        <taxon>Endopterygota</taxon>
        <taxon>Diptera</taxon>
        <taxon>Brachycera</taxon>
        <taxon>Muscomorpha</taxon>
        <taxon>Ephydroidea</taxon>
        <taxon>Drosophilidae</taxon>
        <taxon>Drosophila</taxon>
        <taxon>Hawaiian Drosophila</taxon>
    </lineage>
</organism>
<dbReference type="Pfam" id="PF04882">
    <property type="entry name" value="Peroxin-3"/>
    <property type="match status" value="3"/>
</dbReference>
<evidence type="ECO:0000256" key="3">
    <source>
        <dbReference type="ARBA" id="ARBA00022593"/>
    </source>
</evidence>
<sequence length="377" mass="42861">MLSRVQDFLSRHRRKLIVTGVLVGGTIYAARYAQRKLVEYQERQAREFFERTRRVHHFESTERTCNQVILGMGEEMCQAVLAECSTDELLEQLRQNPANKLELWEQMKIVSFTRLATFVYASSMLVVALRVQLNLLGGYIYRDIMTEQRQITDELKQQYLSLIRHFITFDGIRDLARFIRTQVVEVLKTMPLTRQLTLADTGQIFWSLQMAINGDTRHDPNAHMSKYLLPDQIRLQQRSDCSPLLQQMYNETLDLLESEECIGVCAHNVSRGFVLSCDAIAESMGQTLQHLAPGELQNQQPLGSSSSKPSNNNNLLNINTVLLALAKLIPIVSGLTSHGYDATARPQNLPTQLLSFYVVSEKTKLLGANVYETFSSG</sequence>
<evidence type="ECO:0000256" key="5">
    <source>
        <dbReference type="ARBA" id="ARBA00029630"/>
    </source>
</evidence>